<dbReference type="AlphaFoldDB" id="A0AA43TVV1"/>
<feature type="region of interest" description="Disordered" evidence="1">
    <location>
        <begin position="175"/>
        <end position="239"/>
    </location>
</feature>
<evidence type="ECO:0000313" key="3">
    <source>
        <dbReference type="EMBL" id="MDI1486122.1"/>
    </source>
</evidence>
<feature type="compositionally biased region" description="Low complexity" evidence="1">
    <location>
        <begin position="207"/>
        <end position="220"/>
    </location>
</feature>
<feature type="compositionally biased region" description="Gly residues" evidence="1">
    <location>
        <begin position="190"/>
        <end position="203"/>
    </location>
</feature>
<gene>
    <name evidence="3" type="ORF">OHK93_004312</name>
</gene>
<evidence type="ECO:0008006" key="5">
    <source>
        <dbReference type="Google" id="ProtNLM"/>
    </source>
</evidence>
<reference evidence="3" key="1">
    <citation type="journal article" date="2023" name="Genome Biol. Evol.">
        <title>First Whole Genome Sequence and Flow Cytometry Genome Size Data for the Lichen-Forming Fungus Ramalina farinacea (Ascomycota).</title>
        <authorList>
            <person name="Llewellyn T."/>
            <person name="Mian S."/>
            <person name="Hill R."/>
            <person name="Leitch I.J."/>
            <person name="Gaya E."/>
        </authorList>
    </citation>
    <scope>NUCLEOTIDE SEQUENCE</scope>
    <source>
        <strain evidence="3">LIQ254RAFAR</strain>
    </source>
</reference>
<feature type="compositionally biased region" description="Gly residues" evidence="1">
    <location>
        <begin position="221"/>
        <end position="239"/>
    </location>
</feature>
<proteinExistence type="predicted"/>
<protein>
    <recommendedName>
        <fullName evidence="5">Secreted protein</fullName>
    </recommendedName>
</protein>
<evidence type="ECO:0000256" key="2">
    <source>
        <dbReference type="SAM" id="SignalP"/>
    </source>
</evidence>
<evidence type="ECO:0000256" key="1">
    <source>
        <dbReference type="SAM" id="MobiDB-lite"/>
    </source>
</evidence>
<comment type="caution">
    <text evidence="3">The sequence shown here is derived from an EMBL/GenBank/DDBJ whole genome shotgun (WGS) entry which is preliminary data.</text>
</comment>
<sequence>MHSTSQTYLISTLLFQAVLSGPIPDSPLTVRGGDSQLPTCFYDQSGVVCNGAPNIAWCDAAVDYICGIFATMDPSNHTNIFISVGDDGSSDSGQNAQCLVSVKHNDGETAVVPKDVCVQKFQTLEGCQAPANNNYNSNCVGGSINVHFNDNKIGTEVDNRYPWYFLSVPKGSSGAGAAVHKPGDLSPGNDGSGQSSGAGGSGGVKPNTSSGTSNNAAGSSNRGGGGTAAGRGAVGTFTG</sequence>
<evidence type="ECO:0000313" key="4">
    <source>
        <dbReference type="Proteomes" id="UP001161017"/>
    </source>
</evidence>
<keyword evidence="2" id="KW-0732">Signal</keyword>
<dbReference type="Proteomes" id="UP001161017">
    <property type="component" value="Unassembled WGS sequence"/>
</dbReference>
<keyword evidence="4" id="KW-1185">Reference proteome</keyword>
<feature type="signal peptide" evidence="2">
    <location>
        <begin position="1"/>
        <end position="20"/>
    </location>
</feature>
<accession>A0AA43TVV1</accession>
<dbReference type="EMBL" id="JAPUFD010000002">
    <property type="protein sequence ID" value="MDI1486122.1"/>
    <property type="molecule type" value="Genomic_DNA"/>
</dbReference>
<feature type="chain" id="PRO_5041237399" description="Secreted protein" evidence="2">
    <location>
        <begin position="21"/>
        <end position="239"/>
    </location>
</feature>
<organism evidence="3 4">
    <name type="scientific">Ramalina farinacea</name>
    <dbReference type="NCBI Taxonomy" id="258253"/>
    <lineage>
        <taxon>Eukaryota</taxon>
        <taxon>Fungi</taxon>
        <taxon>Dikarya</taxon>
        <taxon>Ascomycota</taxon>
        <taxon>Pezizomycotina</taxon>
        <taxon>Lecanoromycetes</taxon>
        <taxon>OSLEUM clade</taxon>
        <taxon>Lecanoromycetidae</taxon>
        <taxon>Lecanorales</taxon>
        <taxon>Lecanorineae</taxon>
        <taxon>Ramalinaceae</taxon>
        <taxon>Ramalina</taxon>
    </lineage>
</organism>
<name>A0AA43TVV1_9LECA</name>